<proteinExistence type="predicted"/>
<gene>
    <name evidence="1" type="ORF">BDV96DRAFT_307541</name>
</gene>
<accession>A0A6A5YJC1</accession>
<dbReference type="EMBL" id="ML977356">
    <property type="protein sequence ID" value="KAF2107196.1"/>
    <property type="molecule type" value="Genomic_DNA"/>
</dbReference>
<evidence type="ECO:0000313" key="1">
    <source>
        <dbReference type="EMBL" id="KAF2107196.1"/>
    </source>
</evidence>
<evidence type="ECO:0000313" key="2">
    <source>
        <dbReference type="Proteomes" id="UP000799770"/>
    </source>
</evidence>
<keyword evidence="2" id="KW-1185">Reference proteome</keyword>
<name>A0A6A5YJC1_9PLEO</name>
<reference evidence="1" key="1">
    <citation type="journal article" date="2020" name="Stud. Mycol.">
        <title>101 Dothideomycetes genomes: a test case for predicting lifestyles and emergence of pathogens.</title>
        <authorList>
            <person name="Haridas S."/>
            <person name="Albert R."/>
            <person name="Binder M."/>
            <person name="Bloem J."/>
            <person name="Labutti K."/>
            <person name="Salamov A."/>
            <person name="Andreopoulos B."/>
            <person name="Baker S."/>
            <person name="Barry K."/>
            <person name="Bills G."/>
            <person name="Bluhm B."/>
            <person name="Cannon C."/>
            <person name="Castanera R."/>
            <person name="Culley D."/>
            <person name="Daum C."/>
            <person name="Ezra D."/>
            <person name="Gonzalez J."/>
            <person name="Henrissat B."/>
            <person name="Kuo A."/>
            <person name="Liang C."/>
            <person name="Lipzen A."/>
            <person name="Lutzoni F."/>
            <person name="Magnuson J."/>
            <person name="Mondo S."/>
            <person name="Nolan M."/>
            <person name="Ohm R."/>
            <person name="Pangilinan J."/>
            <person name="Park H.-J."/>
            <person name="Ramirez L."/>
            <person name="Alfaro M."/>
            <person name="Sun H."/>
            <person name="Tritt A."/>
            <person name="Yoshinaga Y."/>
            <person name="Zwiers L.-H."/>
            <person name="Turgeon B."/>
            <person name="Goodwin S."/>
            <person name="Spatafora J."/>
            <person name="Crous P."/>
            <person name="Grigoriev I."/>
        </authorList>
    </citation>
    <scope>NUCLEOTIDE SEQUENCE</scope>
    <source>
        <strain evidence="1">CBS 627.86</strain>
    </source>
</reference>
<sequence length="149" mass="16275">MVSMLGSSRRKYGSPIRRAERRWVSLRSRASRNSDTGALLSGTAICCSSYIAIGDGGGSSSTTHSRYLSLDARGSVLPLQWTGRSLDGAPPTRPGMHNRPYNNKVLLTSCTMRSIAPCLITNRGLYSVQFLPTFPFALTSIQLLSWPCF</sequence>
<dbReference type="Proteomes" id="UP000799770">
    <property type="component" value="Unassembled WGS sequence"/>
</dbReference>
<protein>
    <submittedName>
        <fullName evidence="1">Uncharacterized protein</fullName>
    </submittedName>
</protein>
<organism evidence="1 2">
    <name type="scientific">Lophiotrema nucula</name>
    <dbReference type="NCBI Taxonomy" id="690887"/>
    <lineage>
        <taxon>Eukaryota</taxon>
        <taxon>Fungi</taxon>
        <taxon>Dikarya</taxon>
        <taxon>Ascomycota</taxon>
        <taxon>Pezizomycotina</taxon>
        <taxon>Dothideomycetes</taxon>
        <taxon>Pleosporomycetidae</taxon>
        <taxon>Pleosporales</taxon>
        <taxon>Lophiotremataceae</taxon>
        <taxon>Lophiotrema</taxon>
    </lineage>
</organism>
<dbReference type="AlphaFoldDB" id="A0A6A5YJC1"/>